<reference evidence="3 4" key="1">
    <citation type="journal article" date="2018" name="Evol. Lett.">
        <title>Horizontal gene cluster transfer increased hallucinogenic mushroom diversity.</title>
        <authorList>
            <person name="Reynolds H.T."/>
            <person name="Vijayakumar V."/>
            <person name="Gluck-Thaler E."/>
            <person name="Korotkin H.B."/>
            <person name="Matheny P.B."/>
            <person name="Slot J.C."/>
        </authorList>
    </citation>
    <scope>NUCLEOTIDE SEQUENCE [LARGE SCALE GENOMIC DNA]</scope>
    <source>
        <strain evidence="3 4">SRW20</strain>
    </source>
</reference>
<dbReference type="OrthoDB" id="449091at2759"/>
<dbReference type="InParanoid" id="A0A409W6M1"/>
<dbReference type="EMBL" id="NHYE01005357">
    <property type="protein sequence ID" value="PPQ74189.1"/>
    <property type="molecule type" value="Genomic_DNA"/>
</dbReference>
<comment type="caution">
    <text evidence="3">The sequence shown here is derived from an EMBL/GenBank/DDBJ whole genome shotgun (WGS) entry which is preliminary data.</text>
</comment>
<dbReference type="PANTHER" id="PTHR43037:SF4">
    <property type="entry name" value="PEPTIDASE S9 PROLYL OLIGOPEPTIDASE CATALYTIC DOMAIN-CONTAINING PROTEIN"/>
    <property type="match status" value="1"/>
</dbReference>
<dbReference type="AlphaFoldDB" id="A0A409W6M1"/>
<dbReference type="InterPro" id="IPR001375">
    <property type="entry name" value="Peptidase_S9_cat"/>
</dbReference>
<evidence type="ECO:0000256" key="1">
    <source>
        <dbReference type="ARBA" id="ARBA00022729"/>
    </source>
</evidence>
<dbReference type="GO" id="GO:0008236">
    <property type="term" value="F:serine-type peptidase activity"/>
    <property type="evidence" value="ECO:0007669"/>
    <property type="project" value="InterPro"/>
</dbReference>
<sequence length="679" mass="74992">MASEQVFLRPDSDWQVRFDSNWDVLGPFPIHAREQHLLSPAFPLNLSIATDYTKSWPSAYADGGFVNWTKAQSTAEGHLEQLRSTEGWAALQHHAVLRTTVTVHPPSNSKNSSPPQLLVDLKQASYFALRPQEQDISAFVPEWCAGNIYDLERPLPHVVDLPTPPSTKNPTKYDLFVSGDYEIRLFGDPLVRQSEVPVQSITLTLHIQDTRQSLARQGSQDVIPDFLDGYAVGDALGLGIQSTTGWWTAQNVRVRSPSGLELKLLNTITIAPSQTRVIPIEIIQSAPYFDLKDIVIELTFVSENISHVVPISIPINHLQQKASERQSFTATFFYANATPSRFIAIPPFTQGTGGNALPILALHGAGVDIFGHDFWVRSLPQNPVSWIVVPTGRTSWGLDWHGPSADDAWSALEALAIIATRRREKLPDSWEAPSTSKVVVVGHSNGGQGAWYFASRYPDRVMAVVPAAAYIKSQSYIPLTLSRSAHFIDPTLRSILDTAQTPDDNDLLLSNLVDTPILAIHGGDDENVPTWHTREATATLKTWYPSANITYKEDPGEGHWYASVLQNSQVQGFVDSAVSSANEPGDASAFTLTVAIPRESGSLKGWSITRLDIPGRLGRLHVRKIKDGLFVVEPSNIHSFTVPPQHEAYEIIVDDQAVFIPNSQEGTHIQRFAEGQWKV</sequence>
<dbReference type="Pfam" id="PF00326">
    <property type="entry name" value="Peptidase_S9"/>
    <property type="match status" value="1"/>
</dbReference>
<evidence type="ECO:0000313" key="3">
    <source>
        <dbReference type="EMBL" id="PPQ74189.1"/>
    </source>
</evidence>
<dbReference type="InterPro" id="IPR050955">
    <property type="entry name" value="Plant_Biomass_Hydrol_Est"/>
</dbReference>
<dbReference type="GO" id="GO:0006508">
    <property type="term" value="P:proteolysis"/>
    <property type="evidence" value="ECO:0007669"/>
    <property type="project" value="InterPro"/>
</dbReference>
<dbReference type="STRING" id="231916.A0A409W6M1"/>
<gene>
    <name evidence="3" type="ORF">CVT26_004486</name>
</gene>
<dbReference type="Proteomes" id="UP000284706">
    <property type="component" value="Unassembled WGS sequence"/>
</dbReference>
<protein>
    <recommendedName>
        <fullName evidence="2">Peptidase S9 prolyl oligopeptidase catalytic domain-containing protein</fullName>
    </recommendedName>
</protein>
<organism evidence="3 4">
    <name type="scientific">Gymnopilus dilepis</name>
    <dbReference type="NCBI Taxonomy" id="231916"/>
    <lineage>
        <taxon>Eukaryota</taxon>
        <taxon>Fungi</taxon>
        <taxon>Dikarya</taxon>
        <taxon>Basidiomycota</taxon>
        <taxon>Agaricomycotina</taxon>
        <taxon>Agaricomycetes</taxon>
        <taxon>Agaricomycetidae</taxon>
        <taxon>Agaricales</taxon>
        <taxon>Agaricineae</taxon>
        <taxon>Hymenogastraceae</taxon>
        <taxon>Gymnopilus</taxon>
    </lineage>
</organism>
<name>A0A409W6M1_9AGAR</name>
<dbReference type="SUPFAM" id="SSF53474">
    <property type="entry name" value="alpha/beta-Hydrolases"/>
    <property type="match status" value="1"/>
</dbReference>
<accession>A0A409W6M1</accession>
<keyword evidence="1" id="KW-0732">Signal</keyword>
<evidence type="ECO:0000313" key="4">
    <source>
        <dbReference type="Proteomes" id="UP000284706"/>
    </source>
</evidence>
<dbReference type="PANTHER" id="PTHR43037">
    <property type="entry name" value="UNNAMED PRODUCT-RELATED"/>
    <property type="match status" value="1"/>
</dbReference>
<feature type="domain" description="Peptidase S9 prolyl oligopeptidase catalytic" evidence="2">
    <location>
        <begin position="435"/>
        <end position="564"/>
    </location>
</feature>
<proteinExistence type="predicted"/>
<keyword evidence="4" id="KW-1185">Reference proteome</keyword>
<dbReference type="Gene3D" id="3.40.50.1820">
    <property type="entry name" value="alpha/beta hydrolase"/>
    <property type="match status" value="1"/>
</dbReference>
<evidence type="ECO:0000259" key="2">
    <source>
        <dbReference type="Pfam" id="PF00326"/>
    </source>
</evidence>
<dbReference type="InterPro" id="IPR029058">
    <property type="entry name" value="AB_hydrolase_fold"/>
</dbReference>